<keyword evidence="11 17" id="KW-0472">Membrane</keyword>
<dbReference type="InterPro" id="IPR000719">
    <property type="entry name" value="Prot_kinase_dom"/>
</dbReference>
<keyword evidence="7 15" id="KW-0547">Nucleotide-binding</keyword>
<evidence type="ECO:0000256" key="1">
    <source>
        <dbReference type="ARBA" id="ARBA00004479"/>
    </source>
</evidence>
<dbReference type="InterPro" id="IPR001245">
    <property type="entry name" value="Ser-Thr/Tyr_kinase_cat_dom"/>
</dbReference>
<dbReference type="SMART" id="SM00220">
    <property type="entry name" value="S_TKc"/>
    <property type="match status" value="1"/>
</dbReference>
<dbReference type="Gene3D" id="1.10.510.10">
    <property type="entry name" value="Transferase(Phosphotransferase) domain 1"/>
    <property type="match status" value="1"/>
</dbReference>
<evidence type="ECO:0000256" key="14">
    <source>
        <dbReference type="ARBA" id="ARBA00048679"/>
    </source>
</evidence>
<keyword evidence="10 17" id="KW-1133">Transmembrane helix</keyword>
<evidence type="ECO:0000256" key="9">
    <source>
        <dbReference type="ARBA" id="ARBA00022840"/>
    </source>
</evidence>
<feature type="domain" description="Protein kinase" evidence="19">
    <location>
        <begin position="345"/>
        <end position="635"/>
    </location>
</feature>
<dbReference type="SUPFAM" id="SSF56112">
    <property type="entry name" value="Protein kinase-like (PK-like)"/>
    <property type="match status" value="1"/>
</dbReference>
<dbReference type="EMBL" id="JASCZI010031580">
    <property type="protein sequence ID" value="MED6127060.1"/>
    <property type="molecule type" value="Genomic_DNA"/>
</dbReference>
<evidence type="ECO:0000256" key="8">
    <source>
        <dbReference type="ARBA" id="ARBA00022777"/>
    </source>
</evidence>
<evidence type="ECO:0000256" key="10">
    <source>
        <dbReference type="ARBA" id="ARBA00022989"/>
    </source>
</evidence>
<name>A0ABU6RSS2_9FABA</name>
<evidence type="ECO:0000256" key="12">
    <source>
        <dbReference type="ARBA" id="ARBA00023180"/>
    </source>
</evidence>
<evidence type="ECO:0000256" key="15">
    <source>
        <dbReference type="PROSITE-ProRule" id="PRU10141"/>
    </source>
</evidence>
<dbReference type="EC" id="2.7.11.1" evidence="2"/>
<dbReference type="PROSITE" id="PS50011">
    <property type="entry name" value="PROTEIN_KINASE_DOM"/>
    <property type="match status" value="1"/>
</dbReference>
<comment type="caution">
    <text evidence="20">The sequence shown here is derived from an EMBL/GenBank/DDBJ whole genome shotgun (WGS) entry which is preliminary data.</text>
</comment>
<feature type="compositionally biased region" description="Polar residues" evidence="16">
    <location>
        <begin position="634"/>
        <end position="655"/>
    </location>
</feature>
<evidence type="ECO:0000256" key="11">
    <source>
        <dbReference type="ARBA" id="ARBA00023136"/>
    </source>
</evidence>
<evidence type="ECO:0000256" key="4">
    <source>
        <dbReference type="ARBA" id="ARBA00022679"/>
    </source>
</evidence>
<dbReference type="InterPro" id="IPR025287">
    <property type="entry name" value="WAK_GUB"/>
</dbReference>
<organism evidence="20 21">
    <name type="scientific">Stylosanthes scabra</name>
    <dbReference type="NCBI Taxonomy" id="79078"/>
    <lineage>
        <taxon>Eukaryota</taxon>
        <taxon>Viridiplantae</taxon>
        <taxon>Streptophyta</taxon>
        <taxon>Embryophyta</taxon>
        <taxon>Tracheophyta</taxon>
        <taxon>Spermatophyta</taxon>
        <taxon>Magnoliopsida</taxon>
        <taxon>eudicotyledons</taxon>
        <taxon>Gunneridae</taxon>
        <taxon>Pentapetalae</taxon>
        <taxon>rosids</taxon>
        <taxon>fabids</taxon>
        <taxon>Fabales</taxon>
        <taxon>Fabaceae</taxon>
        <taxon>Papilionoideae</taxon>
        <taxon>50 kb inversion clade</taxon>
        <taxon>dalbergioids sensu lato</taxon>
        <taxon>Dalbergieae</taxon>
        <taxon>Pterocarpus clade</taxon>
        <taxon>Stylosanthes</taxon>
    </lineage>
</organism>
<dbReference type="Pfam" id="PF14380">
    <property type="entry name" value="WAK_assoc"/>
    <property type="match status" value="1"/>
</dbReference>
<dbReference type="CDD" id="cd14066">
    <property type="entry name" value="STKc_IRAK"/>
    <property type="match status" value="1"/>
</dbReference>
<sequence length="655" mass="71875">MSNNTIILVFIFFFFFATLQHSSSQNIDDTTSSYSICSKPFSCGTLITNVSYPFWGGNRPQFCGTHGFKLTCTTNYNNQTTASLQVGVQNFHVLAINQTQSTMRIVRTDFIYDHCSSSNNNLTNTSLNGSPFTFLPNTLQNITIFYDCPSGNHSVLGETNTFTCQNDSRNHGFYAVNATQTQQFRNCGVSVEVQVSRDNGVSGNNNLKKALDEGFEVQYDADLSSECKTCTESGGVCGTNNTDSSDQFSCYCPTGTHAASSCSSHHKSSKKHKVLKLVLGFLGTGIGLPLIAVIICRNKAKVWKFIKNQLGLMNKHDRNLEAFLESQGPLGIKRYSFSDVKKMTNSFKLKLGEGGYGSVYKGKLPNGSSVAVKILNDSKGNNGEEFINEVASISKTSHVNVVTLVGFCLEGSRKALVYEFMPNGSLEKFIHKKKDQSTPSLSWDKLYQIATGIAKGLEYLHKGCNTKIVHFDIKPHNILLDENYRPKISDFGLAKLGTKDESIMSMSYARGTIGYVAPEMCNKSLGGVSHKSDVYSYGMMLLEMVGGHKNANVEASRSSEIYFPQLLIYKKLELGSDLGVDGVMSAEENELAKKMTMVGLWCIQTIPSQRPTISRVIDMLEGSMDSMEMPPKPTLSSPPRSTTDFSTASLSGDSA</sequence>
<reference evidence="20 21" key="1">
    <citation type="journal article" date="2023" name="Plants (Basel)">
        <title>Bridging the Gap: Combining Genomics and Transcriptomics Approaches to Understand Stylosanthes scabra, an Orphan Legume from the Brazilian Caatinga.</title>
        <authorList>
            <person name="Ferreira-Neto J.R.C."/>
            <person name="da Silva M.D."/>
            <person name="Binneck E."/>
            <person name="de Melo N.F."/>
            <person name="da Silva R.H."/>
            <person name="de Melo A.L.T.M."/>
            <person name="Pandolfi V."/>
            <person name="Bustamante F.O."/>
            <person name="Brasileiro-Vidal A.C."/>
            <person name="Benko-Iseppon A.M."/>
        </authorList>
    </citation>
    <scope>NUCLEOTIDE SEQUENCE [LARGE SCALE GENOMIC DNA]</scope>
    <source>
        <tissue evidence="20">Leaves</tissue>
    </source>
</reference>
<keyword evidence="6 18" id="KW-0732">Signal</keyword>
<keyword evidence="21" id="KW-1185">Reference proteome</keyword>
<evidence type="ECO:0000256" key="17">
    <source>
        <dbReference type="SAM" id="Phobius"/>
    </source>
</evidence>
<proteinExistence type="predicted"/>
<dbReference type="InterPro" id="IPR032872">
    <property type="entry name" value="WAK_assoc_C"/>
</dbReference>
<keyword evidence="5 17" id="KW-0812">Transmembrane</keyword>
<evidence type="ECO:0000256" key="6">
    <source>
        <dbReference type="ARBA" id="ARBA00022729"/>
    </source>
</evidence>
<dbReference type="Proteomes" id="UP001341840">
    <property type="component" value="Unassembled WGS sequence"/>
</dbReference>
<dbReference type="InterPro" id="IPR008271">
    <property type="entry name" value="Ser/Thr_kinase_AS"/>
</dbReference>
<dbReference type="PROSITE" id="PS00108">
    <property type="entry name" value="PROTEIN_KINASE_ST"/>
    <property type="match status" value="1"/>
</dbReference>
<accession>A0ABU6RSS2</accession>
<feature type="region of interest" description="Disordered" evidence="16">
    <location>
        <begin position="624"/>
        <end position="655"/>
    </location>
</feature>
<evidence type="ECO:0000256" key="3">
    <source>
        <dbReference type="ARBA" id="ARBA00022527"/>
    </source>
</evidence>
<comment type="catalytic activity">
    <reaction evidence="14">
        <text>L-seryl-[protein] + ATP = O-phospho-L-seryl-[protein] + ADP + H(+)</text>
        <dbReference type="Rhea" id="RHEA:17989"/>
        <dbReference type="Rhea" id="RHEA-COMP:9863"/>
        <dbReference type="Rhea" id="RHEA-COMP:11604"/>
        <dbReference type="ChEBI" id="CHEBI:15378"/>
        <dbReference type="ChEBI" id="CHEBI:29999"/>
        <dbReference type="ChEBI" id="CHEBI:30616"/>
        <dbReference type="ChEBI" id="CHEBI:83421"/>
        <dbReference type="ChEBI" id="CHEBI:456216"/>
        <dbReference type="EC" id="2.7.11.1"/>
    </reaction>
</comment>
<dbReference type="Gene3D" id="3.30.200.20">
    <property type="entry name" value="Phosphorylase Kinase, domain 1"/>
    <property type="match status" value="1"/>
</dbReference>
<comment type="catalytic activity">
    <reaction evidence="13">
        <text>L-threonyl-[protein] + ATP = O-phospho-L-threonyl-[protein] + ADP + H(+)</text>
        <dbReference type="Rhea" id="RHEA:46608"/>
        <dbReference type="Rhea" id="RHEA-COMP:11060"/>
        <dbReference type="Rhea" id="RHEA-COMP:11605"/>
        <dbReference type="ChEBI" id="CHEBI:15378"/>
        <dbReference type="ChEBI" id="CHEBI:30013"/>
        <dbReference type="ChEBI" id="CHEBI:30616"/>
        <dbReference type="ChEBI" id="CHEBI:61977"/>
        <dbReference type="ChEBI" id="CHEBI:456216"/>
        <dbReference type="EC" id="2.7.11.1"/>
    </reaction>
</comment>
<feature type="binding site" evidence="15">
    <location>
        <position position="373"/>
    </location>
    <ligand>
        <name>ATP</name>
        <dbReference type="ChEBI" id="CHEBI:30616"/>
    </ligand>
</feature>
<dbReference type="Pfam" id="PF13947">
    <property type="entry name" value="GUB_WAK_bind"/>
    <property type="match status" value="1"/>
</dbReference>
<evidence type="ECO:0000256" key="5">
    <source>
        <dbReference type="ARBA" id="ARBA00022692"/>
    </source>
</evidence>
<evidence type="ECO:0000256" key="16">
    <source>
        <dbReference type="SAM" id="MobiDB-lite"/>
    </source>
</evidence>
<keyword evidence="9 15" id="KW-0067">ATP-binding</keyword>
<keyword evidence="8" id="KW-0418">Kinase</keyword>
<evidence type="ECO:0000313" key="20">
    <source>
        <dbReference type="EMBL" id="MED6127060.1"/>
    </source>
</evidence>
<dbReference type="InterPro" id="IPR017441">
    <property type="entry name" value="Protein_kinase_ATP_BS"/>
</dbReference>
<keyword evidence="12" id="KW-0325">Glycoprotein</keyword>
<keyword evidence="3" id="KW-0723">Serine/threonine-protein kinase</keyword>
<evidence type="ECO:0000256" key="7">
    <source>
        <dbReference type="ARBA" id="ARBA00022741"/>
    </source>
</evidence>
<dbReference type="InterPro" id="IPR011009">
    <property type="entry name" value="Kinase-like_dom_sf"/>
</dbReference>
<protein>
    <recommendedName>
        <fullName evidence="2">non-specific serine/threonine protein kinase</fullName>
        <ecNumber evidence="2">2.7.11.1</ecNumber>
    </recommendedName>
</protein>
<evidence type="ECO:0000313" key="21">
    <source>
        <dbReference type="Proteomes" id="UP001341840"/>
    </source>
</evidence>
<keyword evidence="4" id="KW-0808">Transferase</keyword>
<evidence type="ECO:0000256" key="18">
    <source>
        <dbReference type="SAM" id="SignalP"/>
    </source>
</evidence>
<evidence type="ECO:0000256" key="2">
    <source>
        <dbReference type="ARBA" id="ARBA00012513"/>
    </source>
</evidence>
<feature type="chain" id="PRO_5046001597" description="non-specific serine/threonine protein kinase" evidence="18">
    <location>
        <begin position="25"/>
        <end position="655"/>
    </location>
</feature>
<dbReference type="PROSITE" id="PS00107">
    <property type="entry name" value="PROTEIN_KINASE_ATP"/>
    <property type="match status" value="1"/>
</dbReference>
<dbReference type="PANTHER" id="PTHR27009">
    <property type="entry name" value="RUST RESISTANCE KINASE LR10-RELATED"/>
    <property type="match status" value="1"/>
</dbReference>
<evidence type="ECO:0000256" key="13">
    <source>
        <dbReference type="ARBA" id="ARBA00047899"/>
    </source>
</evidence>
<gene>
    <name evidence="20" type="ORF">PIB30_084477</name>
</gene>
<comment type="subcellular location">
    <subcellularLocation>
        <location evidence="1">Membrane</location>
        <topology evidence="1">Single-pass type I membrane protein</topology>
    </subcellularLocation>
</comment>
<dbReference type="Pfam" id="PF07714">
    <property type="entry name" value="PK_Tyr_Ser-Thr"/>
    <property type="match status" value="1"/>
</dbReference>
<feature type="transmembrane region" description="Helical" evidence="17">
    <location>
        <begin position="274"/>
        <end position="296"/>
    </location>
</feature>
<dbReference type="InterPro" id="IPR045874">
    <property type="entry name" value="LRK10/LRL21-25-like"/>
</dbReference>
<evidence type="ECO:0000259" key="19">
    <source>
        <dbReference type="PROSITE" id="PS50011"/>
    </source>
</evidence>
<feature type="signal peptide" evidence="18">
    <location>
        <begin position="1"/>
        <end position="24"/>
    </location>
</feature>